<keyword evidence="3" id="KW-1185">Reference proteome</keyword>
<dbReference type="OrthoDB" id="1938144at2759"/>
<dbReference type="AlphaFoldDB" id="A0A565BED6"/>
<comment type="caution">
    <text evidence="2">The sequence shown here is derived from an EMBL/GenBank/DDBJ whole genome shotgun (WGS) entry which is preliminary data.</text>
</comment>
<reference evidence="2" key="1">
    <citation type="submission" date="2019-07" db="EMBL/GenBank/DDBJ databases">
        <authorList>
            <person name="Dittberner H."/>
        </authorList>
    </citation>
    <scope>NUCLEOTIDE SEQUENCE [LARGE SCALE GENOMIC DNA]</scope>
</reference>
<accession>A0A565BED6</accession>
<name>A0A565BED6_9BRAS</name>
<feature type="region of interest" description="Disordered" evidence="1">
    <location>
        <begin position="100"/>
        <end position="144"/>
    </location>
</feature>
<gene>
    <name evidence="2" type="ORF">ANE_LOCUS9990</name>
</gene>
<protein>
    <submittedName>
        <fullName evidence="2">Uncharacterized protein</fullName>
    </submittedName>
</protein>
<dbReference type="EMBL" id="CABITT030000003">
    <property type="protein sequence ID" value="VVA99545.1"/>
    <property type="molecule type" value="Genomic_DNA"/>
</dbReference>
<proteinExistence type="predicted"/>
<evidence type="ECO:0000313" key="3">
    <source>
        <dbReference type="Proteomes" id="UP000489600"/>
    </source>
</evidence>
<sequence>MVSDTDLETMLDVPSNHPSINSVEFYLEAKPTTTDVIDPVACSLALESSSSSSKRPMIQQIPSCQQATGYIALNGSHVMHPPVKIELDIQGVDNNNGWIKDEPYSEFGNGSTDGSGNGDMSDKISGPDGVARVVNLTGDNRYGD</sequence>
<dbReference type="Proteomes" id="UP000489600">
    <property type="component" value="Unassembled WGS sequence"/>
</dbReference>
<evidence type="ECO:0000256" key="1">
    <source>
        <dbReference type="SAM" id="MobiDB-lite"/>
    </source>
</evidence>
<organism evidence="2 3">
    <name type="scientific">Arabis nemorensis</name>
    <dbReference type="NCBI Taxonomy" id="586526"/>
    <lineage>
        <taxon>Eukaryota</taxon>
        <taxon>Viridiplantae</taxon>
        <taxon>Streptophyta</taxon>
        <taxon>Embryophyta</taxon>
        <taxon>Tracheophyta</taxon>
        <taxon>Spermatophyta</taxon>
        <taxon>Magnoliopsida</taxon>
        <taxon>eudicotyledons</taxon>
        <taxon>Gunneridae</taxon>
        <taxon>Pentapetalae</taxon>
        <taxon>rosids</taxon>
        <taxon>malvids</taxon>
        <taxon>Brassicales</taxon>
        <taxon>Brassicaceae</taxon>
        <taxon>Arabideae</taxon>
        <taxon>Arabis</taxon>
    </lineage>
</organism>
<evidence type="ECO:0000313" key="2">
    <source>
        <dbReference type="EMBL" id="VVA99545.1"/>
    </source>
</evidence>